<dbReference type="NCBIfam" id="TIGR00229">
    <property type="entry name" value="sensory_box"/>
    <property type="match status" value="1"/>
</dbReference>
<dbReference type="NCBIfam" id="TIGR00254">
    <property type="entry name" value="GGDEF"/>
    <property type="match status" value="1"/>
</dbReference>
<feature type="transmembrane region" description="Helical" evidence="1">
    <location>
        <begin position="32"/>
        <end position="51"/>
    </location>
</feature>
<evidence type="ECO:0008006" key="7">
    <source>
        <dbReference type="Google" id="ProtNLM"/>
    </source>
</evidence>
<accession>T0KZT8</accession>
<dbReference type="Gene3D" id="3.30.450.20">
    <property type="entry name" value="PAS domain"/>
    <property type="match status" value="1"/>
</dbReference>
<dbReference type="SUPFAM" id="SSF55785">
    <property type="entry name" value="PYP-like sensor domain (PAS domain)"/>
    <property type="match status" value="1"/>
</dbReference>
<dbReference type="Proteomes" id="UP000015520">
    <property type="component" value="Unassembled WGS sequence"/>
</dbReference>
<dbReference type="CDD" id="cd01949">
    <property type="entry name" value="GGDEF"/>
    <property type="match status" value="1"/>
</dbReference>
<evidence type="ECO:0000259" key="4">
    <source>
        <dbReference type="PROSITE" id="PS50887"/>
    </source>
</evidence>
<dbReference type="InterPro" id="IPR000160">
    <property type="entry name" value="GGDEF_dom"/>
</dbReference>
<keyword evidence="1" id="KW-0812">Transmembrane</keyword>
<protein>
    <recommendedName>
        <fullName evidence="7">Diguanylate cyclase</fullName>
    </recommendedName>
</protein>
<dbReference type="InterPro" id="IPR001610">
    <property type="entry name" value="PAC"/>
</dbReference>
<comment type="caution">
    <text evidence="5">The sequence shown here is derived from an EMBL/GenBank/DDBJ whole genome shotgun (WGS) entry which is preliminary data.</text>
</comment>
<dbReference type="AlphaFoldDB" id="T0KZT8"/>
<gene>
    <name evidence="5" type="ORF">M947_07995</name>
</gene>
<dbReference type="CDD" id="cd00130">
    <property type="entry name" value="PAS"/>
    <property type="match status" value="1"/>
</dbReference>
<keyword evidence="1" id="KW-0472">Membrane</keyword>
<dbReference type="PROSITE" id="PS50112">
    <property type="entry name" value="PAS"/>
    <property type="match status" value="1"/>
</dbReference>
<dbReference type="RefSeq" id="WP_021287854.1">
    <property type="nucleotide sequence ID" value="NZ_AUPZ01000010.1"/>
</dbReference>
<dbReference type="InterPro" id="IPR000014">
    <property type="entry name" value="PAS"/>
</dbReference>
<dbReference type="InterPro" id="IPR035965">
    <property type="entry name" value="PAS-like_dom_sf"/>
</dbReference>
<dbReference type="PROSITE" id="PS50113">
    <property type="entry name" value="PAC"/>
    <property type="match status" value="1"/>
</dbReference>
<dbReference type="STRING" id="1172190.M947_07995"/>
<dbReference type="FunFam" id="3.30.70.270:FF:000001">
    <property type="entry name" value="Diguanylate cyclase domain protein"/>
    <property type="match status" value="1"/>
</dbReference>
<evidence type="ECO:0000256" key="1">
    <source>
        <dbReference type="SAM" id="Phobius"/>
    </source>
</evidence>
<dbReference type="Pfam" id="PF13426">
    <property type="entry name" value="PAS_9"/>
    <property type="match status" value="1"/>
</dbReference>
<dbReference type="InterPro" id="IPR029787">
    <property type="entry name" value="Nucleotide_cyclase"/>
</dbReference>
<feature type="domain" description="GGDEF" evidence="4">
    <location>
        <begin position="212"/>
        <end position="341"/>
    </location>
</feature>
<dbReference type="eggNOG" id="COG3706">
    <property type="taxonomic scope" value="Bacteria"/>
</dbReference>
<reference evidence="5 6" key="1">
    <citation type="submission" date="2013-07" db="EMBL/GenBank/DDBJ databases">
        <title>Sulfurimonas hongkongensis AST-10 Genome Sequencing.</title>
        <authorList>
            <person name="Cai L."/>
            <person name="Zhang T."/>
        </authorList>
    </citation>
    <scope>NUCLEOTIDE SEQUENCE [LARGE SCALE GENOMIC DNA]</scope>
    <source>
        <strain evidence="5 6">AST-10</strain>
    </source>
</reference>
<name>T0KZT8_9BACT</name>
<organism evidence="5 6">
    <name type="scientific">Sulfurimonas hongkongensis</name>
    <dbReference type="NCBI Taxonomy" id="1172190"/>
    <lineage>
        <taxon>Bacteria</taxon>
        <taxon>Pseudomonadati</taxon>
        <taxon>Campylobacterota</taxon>
        <taxon>Epsilonproteobacteria</taxon>
        <taxon>Campylobacterales</taxon>
        <taxon>Sulfurimonadaceae</taxon>
        <taxon>Sulfurimonas</taxon>
    </lineage>
</organism>
<evidence type="ECO:0000313" key="5">
    <source>
        <dbReference type="EMBL" id="EQB39093.1"/>
    </source>
</evidence>
<keyword evidence="1" id="KW-1133">Transmembrane helix</keyword>
<evidence type="ECO:0000259" key="3">
    <source>
        <dbReference type="PROSITE" id="PS50113"/>
    </source>
</evidence>
<dbReference type="EMBL" id="AUPZ01000010">
    <property type="protein sequence ID" value="EQB39093.1"/>
    <property type="molecule type" value="Genomic_DNA"/>
</dbReference>
<feature type="domain" description="PAC" evidence="3">
    <location>
        <begin position="132"/>
        <end position="184"/>
    </location>
</feature>
<dbReference type="SMART" id="SM00091">
    <property type="entry name" value="PAS"/>
    <property type="match status" value="1"/>
</dbReference>
<dbReference type="PANTHER" id="PTHR46663:SF4">
    <property type="entry name" value="DIGUANYLATE CYCLASE DGCT-RELATED"/>
    <property type="match status" value="1"/>
</dbReference>
<dbReference type="Gene3D" id="3.30.70.270">
    <property type="match status" value="1"/>
</dbReference>
<dbReference type="SMART" id="SM00086">
    <property type="entry name" value="PAC"/>
    <property type="match status" value="1"/>
</dbReference>
<dbReference type="PROSITE" id="PS50887">
    <property type="entry name" value="GGDEF"/>
    <property type="match status" value="1"/>
</dbReference>
<dbReference type="SMART" id="SM00267">
    <property type="entry name" value="GGDEF"/>
    <property type="match status" value="1"/>
</dbReference>
<dbReference type="InterPro" id="IPR000700">
    <property type="entry name" value="PAS-assoc_C"/>
</dbReference>
<evidence type="ECO:0000259" key="2">
    <source>
        <dbReference type="PROSITE" id="PS50112"/>
    </source>
</evidence>
<proteinExistence type="predicted"/>
<dbReference type="OrthoDB" id="9812260at2"/>
<dbReference type="InterPro" id="IPR052163">
    <property type="entry name" value="DGC-Regulatory_Protein"/>
</dbReference>
<dbReference type="PANTHER" id="PTHR46663">
    <property type="entry name" value="DIGUANYLATE CYCLASE DGCT-RELATED"/>
    <property type="match status" value="1"/>
</dbReference>
<dbReference type="PATRIC" id="fig|1172190.3.peg.1542"/>
<dbReference type="SUPFAM" id="SSF55073">
    <property type="entry name" value="Nucleotide cyclase"/>
    <property type="match status" value="1"/>
</dbReference>
<feature type="domain" description="PAS" evidence="2">
    <location>
        <begin position="78"/>
        <end position="129"/>
    </location>
</feature>
<evidence type="ECO:0000313" key="6">
    <source>
        <dbReference type="Proteomes" id="UP000015520"/>
    </source>
</evidence>
<dbReference type="Pfam" id="PF00990">
    <property type="entry name" value="GGDEF"/>
    <property type="match status" value="1"/>
</dbReference>
<sequence length="341" mass="39305">MRENIFIYKIGLLFLILSPLYAGVEESGSSLTYWLILGFIVLALIFVLYRYSIIEEYSKNLQQNIDIIDKHVLISYSDKKGNITYVSEALCKLTGYTKEELIGKNHRIFKHPDTPRAVFKKLWQTITQGEVYKGELKNINKAGKAYWIEVTITPIINKYGEIEGYSAIRQDITDKKYAQKLSITDKLTQTYNRLHLENILAKETQRANRYGEIYSVIIIDIDKFKLINDNYGHDVGDKILISVVEILNSKIRQTDVLGRWGGEEFLIICPKSDMDQAYIVAQKLRVAIQEHEFPIIKKLTCSFGVSQYRSKDKNSDAVIKKADEALYISKENGRNMVSVKY</sequence>
<dbReference type="GO" id="GO:0003824">
    <property type="term" value="F:catalytic activity"/>
    <property type="evidence" value="ECO:0007669"/>
    <property type="project" value="UniProtKB-ARBA"/>
</dbReference>
<keyword evidence="6" id="KW-1185">Reference proteome</keyword>
<dbReference type="InterPro" id="IPR043128">
    <property type="entry name" value="Rev_trsase/Diguanyl_cyclase"/>
</dbReference>